<dbReference type="PANTHER" id="PTHR12872:SF1">
    <property type="entry name" value="ALPHA-N-ACETYLGLUCOSAMINIDASE"/>
    <property type="match status" value="1"/>
</dbReference>
<organism evidence="3 4">
    <name type="scientific">Diploptera punctata</name>
    <name type="common">Pacific beetle cockroach</name>
    <dbReference type="NCBI Taxonomy" id="6984"/>
    <lineage>
        <taxon>Eukaryota</taxon>
        <taxon>Metazoa</taxon>
        <taxon>Ecdysozoa</taxon>
        <taxon>Arthropoda</taxon>
        <taxon>Hexapoda</taxon>
        <taxon>Insecta</taxon>
        <taxon>Pterygota</taxon>
        <taxon>Neoptera</taxon>
        <taxon>Polyneoptera</taxon>
        <taxon>Dictyoptera</taxon>
        <taxon>Blattodea</taxon>
        <taxon>Blaberoidea</taxon>
        <taxon>Blaberidae</taxon>
        <taxon>Diplopterinae</taxon>
        <taxon>Diploptera</taxon>
    </lineage>
</organism>
<evidence type="ECO:0000313" key="3">
    <source>
        <dbReference type="EMBL" id="KAJ9597696.1"/>
    </source>
</evidence>
<comment type="caution">
    <text evidence="3">The sequence shown here is derived from an EMBL/GenBank/DDBJ whole genome shotgun (WGS) entry which is preliminary data.</text>
</comment>
<evidence type="ECO:0000259" key="2">
    <source>
        <dbReference type="Pfam" id="PF12972"/>
    </source>
</evidence>
<dbReference type="InterPro" id="IPR007781">
    <property type="entry name" value="NAGLU"/>
</dbReference>
<protein>
    <recommendedName>
        <fullName evidence="5">Alpha-N-acetylglucosaminidase</fullName>
    </recommendedName>
</protein>
<dbReference type="AlphaFoldDB" id="A0AAD8AET2"/>
<dbReference type="Pfam" id="PF12972">
    <property type="entry name" value="NAGLU_C"/>
    <property type="match status" value="1"/>
</dbReference>
<feature type="non-terminal residue" evidence="3">
    <location>
        <position position="584"/>
    </location>
</feature>
<evidence type="ECO:0000313" key="4">
    <source>
        <dbReference type="Proteomes" id="UP001233999"/>
    </source>
</evidence>
<reference evidence="3" key="2">
    <citation type="submission" date="2023-05" db="EMBL/GenBank/DDBJ databases">
        <authorList>
            <person name="Fouks B."/>
        </authorList>
    </citation>
    <scope>NUCLEOTIDE SEQUENCE</scope>
    <source>
        <strain evidence="3">Stay&amp;Tobe</strain>
        <tissue evidence="3">Testes</tissue>
    </source>
</reference>
<sequence length="584" mass="67360">GELLYERYRERFWLSIFFSCMLRMGNMRGFGGPLPDSWHTQSLELQHKILSRMRELGILPVLPAFAGHVPRAFKRIYPDSPMTLMTKWNNFPDEYCCPYLLEPTDSLFATVGNLFMSELLAEFGTDHIYNCDTFNEMKPHTPNVTYLAAVSRAIYSAMTDVDPDAIWLKQNWVFVHDIFFWTTDKVEAFLTAVPTGKMIILDLQSELSPQYKRLHSYYGQPFIWCMLHNFGGTLGLYGAVNNVNQVQLALFDGRGLENGTMIGTGLTPEGINQNYVMYDFMNEMAWRTEPANLTEWFTSYAIRRYGGENEHADNAWQLLKSGVYSYTGMRRVRGKYIICHRPSTRLRSWVWYNTTELAIAWDELLNASQQFQNVETYRHDLVDVTRQALQLLGADLYNAFILAYRKNNVTDFQNNAHLFLDLLGDLDMLLGSSKDFLLGKWLESAKTFGTTSAEKLLYEYNARNQITLWGPEGQIVDYANKQWAGVVSDYFLPRWTVFLEALNTSLVTGTTFNESQTVQKIFSEVEQPFTLSTSTFPVTPQGDSIAIAVDIHNRWRKHFIRQSQQRIRLSASLPELRENIGEDQ</sequence>
<dbReference type="InterPro" id="IPR024733">
    <property type="entry name" value="NAGLU_tim-barrel"/>
</dbReference>
<dbReference type="PANTHER" id="PTHR12872">
    <property type="entry name" value="ALPHA-N-ACETYLGLUCOSAMINIDASE"/>
    <property type="match status" value="1"/>
</dbReference>
<dbReference type="Proteomes" id="UP001233999">
    <property type="component" value="Unassembled WGS sequence"/>
</dbReference>
<dbReference type="InterPro" id="IPR024732">
    <property type="entry name" value="NAGLU_C"/>
</dbReference>
<proteinExistence type="predicted"/>
<evidence type="ECO:0008006" key="5">
    <source>
        <dbReference type="Google" id="ProtNLM"/>
    </source>
</evidence>
<reference evidence="3" key="1">
    <citation type="journal article" date="2023" name="IScience">
        <title>Live-bearing cockroach genome reveals convergent evolutionary mechanisms linked to viviparity in insects and beyond.</title>
        <authorList>
            <person name="Fouks B."/>
            <person name="Harrison M.C."/>
            <person name="Mikhailova A.A."/>
            <person name="Marchal E."/>
            <person name="English S."/>
            <person name="Carruthers M."/>
            <person name="Jennings E.C."/>
            <person name="Chiamaka E.L."/>
            <person name="Frigard R.A."/>
            <person name="Pippel M."/>
            <person name="Attardo G.M."/>
            <person name="Benoit J.B."/>
            <person name="Bornberg-Bauer E."/>
            <person name="Tobe S.S."/>
        </authorList>
    </citation>
    <scope>NUCLEOTIDE SEQUENCE</scope>
    <source>
        <strain evidence="3">Stay&amp;Tobe</strain>
    </source>
</reference>
<dbReference type="EMBL" id="JASPKZ010001588">
    <property type="protein sequence ID" value="KAJ9597696.1"/>
    <property type="molecule type" value="Genomic_DNA"/>
</dbReference>
<dbReference type="Pfam" id="PF05089">
    <property type="entry name" value="NAGLU"/>
    <property type="match status" value="1"/>
</dbReference>
<evidence type="ECO:0000259" key="1">
    <source>
        <dbReference type="Pfam" id="PF05089"/>
    </source>
</evidence>
<feature type="non-terminal residue" evidence="3">
    <location>
        <position position="1"/>
    </location>
</feature>
<accession>A0AAD8AET2</accession>
<dbReference type="Gene3D" id="3.20.20.80">
    <property type="entry name" value="Glycosidases"/>
    <property type="match status" value="1"/>
</dbReference>
<feature type="domain" description="Alpha-N-acetylglucosaminidase C-terminal" evidence="2">
    <location>
        <begin position="296"/>
        <end position="553"/>
    </location>
</feature>
<keyword evidence="4" id="KW-1185">Reference proteome</keyword>
<name>A0AAD8AET2_DIPPU</name>
<gene>
    <name evidence="3" type="ORF">L9F63_011450</name>
</gene>
<dbReference type="Gene3D" id="1.20.120.670">
    <property type="entry name" value="N-acetyl-b-d-glucoasminidase"/>
    <property type="match status" value="1"/>
</dbReference>
<feature type="domain" description="Alpha-N-acetylglucosaminidase tim-barrel" evidence="1">
    <location>
        <begin position="18"/>
        <end position="287"/>
    </location>
</feature>